<organism evidence="1 2">
    <name type="scientific">[Anoxybacillus] calidus</name>
    <dbReference type="NCBI Taxonomy" id="575178"/>
    <lineage>
        <taxon>Bacteria</taxon>
        <taxon>Bacillati</taxon>
        <taxon>Bacillota</taxon>
        <taxon>Bacilli</taxon>
        <taxon>Bacillales</taxon>
        <taxon>Anoxybacillaceae</taxon>
        <taxon>Paranoxybacillus</taxon>
    </lineage>
</organism>
<keyword evidence="2" id="KW-1185">Reference proteome</keyword>
<protein>
    <submittedName>
        <fullName evidence="1">Uncharacterized protein</fullName>
    </submittedName>
</protein>
<evidence type="ECO:0000313" key="2">
    <source>
        <dbReference type="Proteomes" id="UP000580891"/>
    </source>
</evidence>
<comment type="caution">
    <text evidence="1">The sequence shown here is derived from an EMBL/GenBank/DDBJ whole genome shotgun (WGS) entry which is preliminary data.</text>
</comment>
<proteinExistence type="predicted"/>
<gene>
    <name evidence="1" type="ORF">HNQ85_001831</name>
</gene>
<accession>A0A7V9Z016</accession>
<sequence length="102" mass="11742">MDNRNKEKVMERKENMNLMPIRLFTIEDGEGYVADVFQCPVTGNLIYKSTGAPTVVSYNHLTEQQKQELTKYGFKLFEQGSPRSNVISNDQSVEELLPDLRQ</sequence>
<evidence type="ECO:0000313" key="1">
    <source>
        <dbReference type="EMBL" id="MBA2871561.1"/>
    </source>
</evidence>
<dbReference type="AlphaFoldDB" id="A0A7V9Z016"/>
<dbReference type="Proteomes" id="UP000580891">
    <property type="component" value="Unassembled WGS sequence"/>
</dbReference>
<reference evidence="1 2" key="1">
    <citation type="submission" date="2020-07" db="EMBL/GenBank/DDBJ databases">
        <title>Genomic Encyclopedia of Type Strains, Phase IV (KMG-IV): sequencing the most valuable type-strain genomes for metagenomic binning, comparative biology and taxonomic classification.</title>
        <authorList>
            <person name="Goeker M."/>
        </authorList>
    </citation>
    <scope>NUCLEOTIDE SEQUENCE [LARGE SCALE GENOMIC DNA]</scope>
    <source>
        <strain evidence="1 2">DSM 25220</strain>
    </source>
</reference>
<dbReference type="EMBL" id="JACDUU010000003">
    <property type="protein sequence ID" value="MBA2871561.1"/>
    <property type="molecule type" value="Genomic_DNA"/>
</dbReference>
<name>A0A7V9Z016_9BACL</name>